<feature type="compositionally biased region" description="Polar residues" evidence="1">
    <location>
        <begin position="348"/>
        <end position="359"/>
    </location>
</feature>
<evidence type="ECO:0000256" key="1">
    <source>
        <dbReference type="SAM" id="MobiDB-lite"/>
    </source>
</evidence>
<sequence length="489" mass="56028">MVFAYVYVHKQTPNKSYQVIQTDWLQNFDLGTFICKDEQTRSSKPYLLRKPSEQNVHLTCQVITISETRSGIEKSIELKRWHIPKLSKSTIDDVCDESDDSNKSNGSEQEKQSRKIKKVQQTAAGYNAQQAITSKFKRINHRIYSSDEEDYENEFENPSETMQQRKKTKISPREVIDAHVKHAKKSQNTAEKSKFFSPLPTEQTNIFNPKITSSPKDKVGKGDMISPQEIFLNEDPLSLDYEECNENESKQSLEILNSSSTGNFLDAEKYAQYWKQKYDDLLKSKSFPITEKTGLKLIEILDRFDLQKPFNDLVQQSSQKSTVDEISVSDKTMLMTAPSKDGVKPKKNTVTDNLENKQPSNIPEINELCNKTFNSAADCAKSIVRSIWTQEELKDRVVRQTRGISKKVLTPEKVVKGKEMFASWLKKVGYMKDARNIELKQFNTHIGRVIDGAKKVDANKLKRKLEIDTNGTPPEKTPSKDLCEKSNNE</sequence>
<name>A0A834XIS9_APHGI</name>
<keyword evidence="3" id="KW-1185">Reference proteome</keyword>
<accession>A0A834XIS9</accession>
<comment type="caution">
    <text evidence="2">The sequence shown here is derived from an EMBL/GenBank/DDBJ whole genome shotgun (WGS) entry which is preliminary data.</text>
</comment>
<feature type="compositionally biased region" description="Basic and acidic residues" evidence="1">
    <location>
        <begin position="477"/>
        <end position="489"/>
    </location>
</feature>
<evidence type="ECO:0000313" key="2">
    <source>
        <dbReference type="EMBL" id="KAF7987627.1"/>
    </source>
</evidence>
<feature type="region of interest" description="Disordered" evidence="1">
    <location>
        <begin position="465"/>
        <end position="489"/>
    </location>
</feature>
<reference evidence="2 3" key="1">
    <citation type="submission" date="2020-08" db="EMBL/GenBank/DDBJ databases">
        <title>Aphidius gifuensis genome sequencing and assembly.</title>
        <authorList>
            <person name="Du Z."/>
        </authorList>
    </citation>
    <scope>NUCLEOTIDE SEQUENCE [LARGE SCALE GENOMIC DNA]</scope>
    <source>
        <strain evidence="2">YNYX2018</strain>
        <tissue evidence="2">Adults</tissue>
    </source>
</reference>
<dbReference type="Proteomes" id="UP000639338">
    <property type="component" value="Unassembled WGS sequence"/>
</dbReference>
<dbReference type="OrthoDB" id="7701010at2759"/>
<protein>
    <submittedName>
        <fullName evidence="2">Uncharacterized protein</fullName>
    </submittedName>
</protein>
<gene>
    <name evidence="2" type="ORF">HCN44_003490</name>
</gene>
<feature type="region of interest" description="Disordered" evidence="1">
    <location>
        <begin position="149"/>
        <end position="171"/>
    </location>
</feature>
<proteinExistence type="predicted"/>
<dbReference type="AlphaFoldDB" id="A0A834XIS9"/>
<feature type="region of interest" description="Disordered" evidence="1">
    <location>
        <begin position="340"/>
        <end position="359"/>
    </location>
</feature>
<feature type="region of interest" description="Disordered" evidence="1">
    <location>
        <begin position="92"/>
        <end position="122"/>
    </location>
</feature>
<dbReference type="EMBL" id="JACMRX010000006">
    <property type="protein sequence ID" value="KAF7987627.1"/>
    <property type="molecule type" value="Genomic_DNA"/>
</dbReference>
<evidence type="ECO:0000313" key="3">
    <source>
        <dbReference type="Proteomes" id="UP000639338"/>
    </source>
</evidence>
<organism evidence="2 3">
    <name type="scientific">Aphidius gifuensis</name>
    <name type="common">Parasitoid wasp</name>
    <dbReference type="NCBI Taxonomy" id="684658"/>
    <lineage>
        <taxon>Eukaryota</taxon>
        <taxon>Metazoa</taxon>
        <taxon>Ecdysozoa</taxon>
        <taxon>Arthropoda</taxon>
        <taxon>Hexapoda</taxon>
        <taxon>Insecta</taxon>
        <taxon>Pterygota</taxon>
        <taxon>Neoptera</taxon>
        <taxon>Endopterygota</taxon>
        <taxon>Hymenoptera</taxon>
        <taxon>Apocrita</taxon>
        <taxon>Ichneumonoidea</taxon>
        <taxon>Braconidae</taxon>
        <taxon>Aphidiinae</taxon>
        <taxon>Aphidius</taxon>
    </lineage>
</organism>